<dbReference type="EMBL" id="UINC01002740">
    <property type="protein sequence ID" value="SUZ99816.1"/>
    <property type="molecule type" value="Genomic_DNA"/>
</dbReference>
<dbReference type="InterPro" id="IPR011014">
    <property type="entry name" value="MscS_channel_TM-2"/>
</dbReference>
<evidence type="ECO:0000256" key="1">
    <source>
        <dbReference type="ARBA" id="ARBA00004651"/>
    </source>
</evidence>
<evidence type="ECO:0000256" key="6">
    <source>
        <dbReference type="ARBA" id="ARBA00023136"/>
    </source>
</evidence>
<dbReference type="Pfam" id="PF00924">
    <property type="entry name" value="MS_channel_2nd"/>
    <property type="match status" value="1"/>
</dbReference>
<feature type="domain" description="Mechanosensitive ion channel MscS" evidence="8">
    <location>
        <begin position="188"/>
        <end position="253"/>
    </location>
</feature>
<evidence type="ECO:0000256" key="5">
    <source>
        <dbReference type="ARBA" id="ARBA00022989"/>
    </source>
</evidence>
<dbReference type="GO" id="GO:0008381">
    <property type="term" value="F:mechanosensitive monoatomic ion channel activity"/>
    <property type="evidence" value="ECO:0007669"/>
    <property type="project" value="InterPro"/>
</dbReference>
<dbReference type="InterPro" id="IPR011066">
    <property type="entry name" value="MscS_channel_C_sf"/>
</dbReference>
<evidence type="ECO:0000256" key="7">
    <source>
        <dbReference type="SAM" id="Phobius"/>
    </source>
</evidence>
<sequence length="375" mass="40919">MDINQLTDSSFIGAIAAGLILAAFVTLAILLRVILAILTKRTNKDNADRLLLVIVGSIKGPTVLFVITLGLLFGYFTISRIEEGIFASLNGTSEYAFQLWKVLAIFIATFTTSHLADRTIRWYLRNVAMNTATTLDDTLLPIFRRVLPITIYAIGGLVAIDSLGISASPILAGLGIGGLAVALAVQPTLSNFFAGTYVVTEGELKTGDFIELDGGPSGYVESVGWRSTKIRTRFNNLVIIPNSRMAGSIVTNYFSPTPAMNIIVTCGVSYESDLSHVETIALEEATSLVKESPHSVKNVEPFFGFSNFGDSNIDFFVFVQAVDRQGTFTLKSELMKRIHARFASEGIEINYPVRKLVMPEEFNPEEFIAPAKPEN</sequence>
<protein>
    <recommendedName>
        <fullName evidence="12">Mechanosensitive ion channel family protein</fullName>
    </recommendedName>
</protein>
<reference evidence="11" key="1">
    <citation type="submission" date="2018-05" db="EMBL/GenBank/DDBJ databases">
        <authorList>
            <person name="Lanie J.A."/>
            <person name="Ng W.-L."/>
            <person name="Kazmierczak K.M."/>
            <person name="Andrzejewski T.M."/>
            <person name="Davidsen T.M."/>
            <person name="Wayne K.J."/>
            <person name="Tettelin H."/>
            <person name="Glass J.I."/>
            <person name="Rusch D."/>
            <person name="Podicherti R."/>
            <person name="Tsui H.-C.T."/>
            <person name="Winkler M.E."/>
        </authorList>
    </citation>
    <scope>NUCLEOTIDE SEQUENCE</scope>
</reference>
<evidence type="ECO:0008006" key="12">
    <source>
        <dbReference type="Google" id="ProtNLM"/>
    </source>
</evidence>
<feature type="transmembrane region" description="Helical" evidence="7">
    <location>
        <begin position="98"/>
        <end position="116"/>
    </location>
</feature>
<name>A0A381S6Y7_9ZZZZ</name>
<feature type="domain" description="Mechanosensitive ion channel MscS C-terminal" evidence="9">
    <location>
        <begin position="263"/>
        <end position="349"/>
    </location>
</feature>
<evidence type="ECO:0000259" key="9">
    <source>
        <dbReference type="Pfam" id="PF21082"/>
    </source>
</evidence>
<evidence type="ECO:0000259" key="8">
    <source>
        <dbReference type="Pfam" id="PF00924"/>
    </source>
</evidence>
<dbReference type="SUPFAM" id="SSF82861">
    <property type="entry name" value="Mechanosensitive channel protein MscS (YggB), transmembrane region"/>
    <property type="match status" value="1"/>
</dbReference>
<comment type="subcellular location">
    <subcellularLocation>
        <location evidence="1">Cell membrane</location>
        <topology evidence="1">Multi-pass membrane protein</topology>
    </subcellularLocation>
</comment>
<evidence type="ECO:0000256" key="3">
    <source>
        <dbReference type="ARBA" id="ARBA00022475"/>
    </source>
</evidence>
<dbReference type="Gene3D" id="3.30.70.100">
    <property type="match status" value="1"/>
</dbReference>
<proteinExistence type="inferred from homology"/>
<keyword evidence="5 7" id="KW-1133">Transmembrane helix</keyword>
<feature type="transmembrane region" description="Helical" evidence="7">
    <location>
        <begin position="50"/>
        <end position="78"/>
    </location>
</feature>
<dbReference type="SUPFAM" id="SSF50182">
    <property type="entry name" value="Sm-like ribonucleoproteins"/>
    <property type="match status" value="1"/>
</dbReference>
<evidence type="ECO:0000313" key="11">
    <source>
        <dbReference type="EMBL" id="SUZ99816.1"/>
    </source>
</evidence>
<keyword evidence="3" id="KW-1003">Cell membrane</keyword>
<dbReference type="AlphaFoldDB" id="A0A381S6Y7"/>
<dbReference type="InterPro" id="IPR045275">
    <property type="entry name" value="MscS_archaea/bacteria_type"/>
</dbReference>
<dbReference type="InterPro" id="IPR006685">
    <property type="entry name" value="MscS_channel_2nd"/>
</dbReference>
<dbReference type="PANTHER" id="PTHR30221">
    <property type="entry name" value="SMALL-CONDUCTANCE MECHANOSENSITIVE CHANNEL"/>
    <property type="match status" value="1"/>
</dbReference>
<organism evidence="11">
    <name type="scientific">marine metagenome</name>
    <dbReference type="NCBI Taxonomy" id="408172"/>
    <lineage>
        <taxon>unclassified sequences</taxon>
        <taxon>metagenomes</taxon>
        <taxon>ecological metagenomes</taxon>
    </lineage>
</organism>
<feature type="transmembrane region" description="Helical" evidence="7">
    <location>
        <begin position="12"/>
        <end position="38"/>
    </location>
</feature>
<feature type="domain" description="Mechanosensitive ion channel transmembrane helices 2/3" evidence="10">
    <location>
        <begin position="149"/>
        <end position="186"/>
    </location>
</feature>
<dbReference type="PANTHER" id="PTHR30221:SF1">
    <property type="entry name" value="SMALL-CONDUCTANCE MECHANOSENSITIVE CHANNEL"/>
    <property type="match status" value="1"/>
</dbReference>
<dbReference type="Pfam" id="PF21088">
    <property type="entry name" value="MS_channel_1st"/>
    <property type="match status" value="1"/>
</dbReference>
<dbReference type="InterPro" id="IPR049278">
    <property type="entry name" value="MS_channel_C"/>
</dbReference>
<dbReference type="InterPro" id="IPR023408">
    <property type="entry name" value="MscS_beta-dom_sf"/>
</dbReference>
<evidence type="ECO:0000259" key="10">
    <source>
        <dbReference type="Pfam" id="PF21088"/>
    </source>
</evidence>
<dbReference type="InterPro" id="IPR010920">
    <property type="entry name" value="LSM_dom_sf"/>
</dbReference>
<keyword evidence="4 7" id="KW-0812">Transmembrane</keyword>
<dbReference type="Gene3D" id="1.10.287.1260">
    <property type="match status" value="1"/>
</dbReference>
<dbReference type="SUPFAM" id="SSF82689">
    <property type="entry name" value="Mechanosensitive channel protein MscS (YggB), C-terminal domain"/>
    <property type="match status" value="1"/>
</dbReference>
<comment type="similarity">
    <text evidence="2">Belongs to the MscS (TC 1.A.23) family.</text>
</comment>
<dbReference type="Pfam" id="PF21082">
    <property type="entry name" value="MS_channel_3rd"/>
    <property type="match status" value="1"/>
</dbReference>
<keyword evidence="6 7" id="KW-0472">Membrane</keyword>
<dbReference type="Gene3D" id="2.30.30.60">
    <property type="match status" value="1"/>
</dbReference>
<dbReference type="GO" id="GO:0005886">
    <property type="term" value="C:plasma membrane"/>
    <property type="evidence" value="ECO:0007669"/>
    <property type="project" value="UniProtKB-SubCell"/>
</dbReference>
<gene>
    <name evidence="11" type="ORF">METZ01_LOCUS52670</name>
</gene>
<evidence type="ECO:0000256" key="2">
    <source>
        <dbReference type="ARBA" id="ARBA00008017"/>
    </source>
</evidence>
<accession>A0A381S6Y7</accession>
<dbReference type="InterPro" id="IPR049142">
    <property type="entry name" value="MS_channel_1st"/>
</dbReference>
<evidence type="ECO:0000256" key="4">
    <source>
        <dbReference type="ARBA" id="ARBA00022692"/>
    </source>
</evidence>
<feature type="transmembrane region" description="Helical" evidence="7">
    <location>
        <begin position="166"/>
        <end position="185"/>
    </location>
</feature>